<keyword evidence="4" id="KW-1185">Reference proteome</keyword>
<dbReference type="EMBL" id="JBEUWX010000001">
    <property type="protein sequence ID" value="MFA9948825.1"/>
    <property type="molecule type" value="Genomic_DNA"/>
</dbReference>
<gene>
    <name evidence="3" type="ORF">ABCS64_00535</name>
</gene>
<proteinExistence type="predicted"/>
<dbReference type="RefSeq" id="WP_418889998.1">
    <property type="nucleotide sequence ID" value="NZ_JBEUWX010000001.1"/>
</dbReference>
<feature type="domain" description="PepSY" evidence="2">
    <location>
        <begin position="47"/>
        <end position="105"/>
    </location>
</feature>
<evidence type="ECO:0000256" key="1">
    <source>
        <dbReference type="SAM" id="SignalP"/>
    </source>
</evidence>
<protein>
    <submittedName>
        <fullName evidence="3">PepSY domain-containing protein</fullName>
    </submittedName>
</protein>
<dbReference type="Gene3D" id="3.10.450.40">
    <property type="match status" value="1"/>
</dbReference>
<dbReference type="InterPro" id="IPR025711">
    <property type="entry name" value="PepSY"/>
</dbReference>
<dbReference type="Pfam" id="PF03413">
    <property type="entry name" value="PepSY"/>
    <property type="match status" value="1"/>
</dbReference>
<evidence type="ECO:0000259" key="2">
    <source>
        <dbReference type="Pfam" id="PF03413"/>
    </source>
</evidence>
<dbReference type="Proteomes" id="UP001574673">
    <property type="component" value="Unassembled WGS sequence"/>
</dbReference>
<reference evidence="4" key="1">
    <citation type="submission" date="2024-06" db="EMBL/GenBank/DDBJ databases">
        <title>Radixoralia hellwigii gen. nov., sp nov., isolated from a root canal in the human oral cavity.</title>
        <authorList>
            <person name="Bartsch S."/>
            <person name="Wittmer A."/>
            <person name="Schulz A.-K."/>
            <person name="Neumann-Schaal M."/>
            <person name="Wolf J."/>
            <person name="Gronow S."/>
            <person name="Tennert C."/>
            <person name="Haecker G."/>
            <person name="Cieplik F."/>
            <person name="Al-Ahmad A."/>
        </authorList>
    </citation>
    <scope>NUCLEOTIDE SEQUENCE [LARGE SCALE GENOMIC DNA]</scope>
    <source>
        <strain evidence="4">Wk13</strain>
    </source>
</reference>
<feature type="signal peptide" evidence="1">
    <location>
        <begin position="1"/>
        <end position="24"/>
    </location>
</feature>
<organism evidence="3 4">
    <name type="scientific">Dentiradicibacter hellwigii</name>
    <dbReference type="NCBI Taxonomy" id="3149053"/>
    <lineage>
        <taxon>Bacteria</taxon>
        <taxon>Pseudomonadati</taxon>
        <taxon>Pseudomonadota</taxon>
        <taxon>Betaproteobacteria</taxon>
        <taxon>Rhodocyclales</taxon>
        <taxon>Rhodocyclaceae</taxon>
        <taxon>Dentiradicibacter</taxon>
    </lineage>
</organism>
<name>A0ABV4UCK6_9RHOO</name>
<evidence type="ECO:0000313" key="3">
    <source>
        <dbReference type="EMBL" id="MFA9948825.1"/>
    </source>
</evidence>
<sequence>MRIHKKLAVLLAVSCMSVALPALADDDWDDDDEGDARYRRQVCADYIGRQRAAAIALSRVVGRVKDIDLEYSRRWGAYYDVEIKKRRGRKYKVKVNARNGHVISIRRD</sequence>
<feature type="chain" id="PRO_5045060898" evidence="1">
    <location>
        <begin position="25"/>
        <end position="108"/>
    </location>
</feature>
<keyword evidence="1" id="KW-0732">Signal</keyword>
<comment type="caution">
    <text evidence="3">The sequence shown here is derived from an EMBL/GenBank/DDBJ whole genome shotgun (WGS) entry which is preliminary data.</text>
</comment>
<accession>A0ABV4UCK6</accession>
<evidence type="ECO:0000313" key="4">
    <source>
        <dbReference type="Proteomes" id="UP001574673"/>
    </source>
</evidence>